<dbReference type="Gene3D" id="3.10.20.30">
    <property type="match status" value="1"/>
</dbReference>
<organism evidence="5 6">
    <name type="scientific">Achromobacter pulmonis</name>
    <dbReference type="NCBI Taxonomy" id="1389932"/>
    <lineage>
        <taxon>Bacteria</taxon>
        <taxon>Pseudomonadati</taxon>
        <taxon>Pseudomonadota</taxon>
        <taxon>Betaproteobacteria</taxon>
        <taxon>Burkholderiales</taxon>
        <taxon>Alcaligenaceae</taxon>
        <taxon>Achromobacter</taxon>
    </lineage>
</organism>
<protein>
    <submittedName>
        <fullName evidence="5">Oxidoreductase</fullName>
    </submittedName>
</protein>
<feature type="domain" description="FAD-binding FR-type" evidence="4">
    <location>
        <begin position="102"/>
        <end position="200"/>
    </location>
</feature>
<dbReference type="Pfam" id="PF00111">
    <property type="entry name" value="Fer2"/>
    <property type="match status" value="1"/>
</dbReference>
<dbReference type="InterPro" id="IPR050415">
    <property type="entry name" value="MRET"/>
</dbReference>
<dbReference type="PROSITE" id="PS51384">
    <property type="entry name" value="FAD_FR"/>
    <property type="match status" value="1"/>
</dbReference>
<dbReference type="CDD" id="cd00207">
    <property type="entry name" value="fer2"/>
    <property type="match status" value="1"/>
</dbReference>
<sequence>MSIKTIDIRQARIRLPVQEGQTILEAALQHGVCYPHGCRSGRCGSCKTRLIEGEVDMLQHTRFALTDEERAGGFILACRAVPRTDVAVAWLGDDDEAAAAPAQAFEATIVALDDLTHDIKRLRLRPDGAAPDFAAGQYADIRFGQLPARSYSMANRPGEPELEFHIRRVPGGVVSSHLHTAVRAGDRVALQAPRGASHLRACHRGPMLCIAGGSGLAPIKSIVETALAHGMQQAIHVYFGARAQQDLYLLDHFEALVRRHRNLVFIPVLSEARSDTHRVGFVTRAAADDLPDLRGWKAYVAGPPTMVEAAMQMACSRGLGAQDMHADVFYTLETSAA</sequence>
<dbReference type="Gene3D" id="2.40.30.10">
    <property type="entry name" value="Translation factors"/>
    <property type="match status" value="1"/>
</dbReference>
<dbReference type="InterPro" id="IPR008333">
    <property type="entry name" value="Cbr1-like_FAD-bd_dom"/>
</dbReference>
<dbReference type="PROSITE" id="PS51085">
    <property type="entry name" value="2FE2S_FER_2"/>
    <property type="match status" value="1"/>
</dbReference>
<evidence type="ECO:0000256" key="1">
    <source>
        <dbReference type="ARBA" id="ARBA00001974"/>
    </source>
</evidence>
<evidence type="ECO:0000313" key="5">
    <source>
        <dbReference type="EMBL" id="PND34691.1"/>
    </source>
</evidence>
<dbReference type="GO" id="GO:0016491">
    <property type="term" value="F:oxidoreductase activity"/>
    <property type="evidence" value="ECO:0007669"/>
    <property type="project" value="InterPro"/>
</dbReference>
<dbReference type="CDD" id="cd06187">
    <property type="entry name" value="O2ase_reductase_like"/>
    <property type="match status" value="1"/>
</dbReference>
<dbReference type="PANTHER" id="PTHR47354:SF5">
    <property type="entry name" value="PROTEIN RFBI"/>
    <property type="match status" value="1"/>
</dbReference>
<dbReference type="InterPro" id="IPR001433">
    <property type="entry name" value="OxRdtase_FAD/NAD-bd"/>
</dbReference>
<dbReference type="AlphaFoldDB" id="A0A2N8KMK8"/>
<keyword evidence="6" id="KW-1185">Reference proteome</keyword>
<dbReference type="SUPFAM" id="SSF54292">
    <property type="entry name" value="2Fe-2S ferredoxin-like"/>
    <property type="match status" value="1"/>
</dbReference>
<dbReference type="InterPro" id="IPR006058">
    <property type="entry name" value="2Fe2S_fd_BS"/>
</dbReference>
<accession>A0A2N8KMK8</accession>
<gene>
    <name evidence="5" type="ORF">C1I89_10980</name>
</gene>
<keyword evidence="2" id="KW-0001">2Fe-2S</keyword>
<name>A0A2N8KMK8_9BURK</name>
<comment type="cofactor">
    <cofactor evidence="1">
        <name>FAD</name>
        <dbReference type="ChEBI" id="CHEBI:57692"/>
    </cofactor>
</comment>
<feature type="domain" description="2Fe-2S ferredoxin-type" evidence="3">
    <location>
        <begin position="1"/>
        <end position="94"/>
    </location>
</feature>
<keyword evidence="2" id="KW-0408">Iron</keyword>
<dbReference type="InterPro" id="IPR017938">
    <property type="entry name" value="Riboflavin_synthase-like_b-brl"/>
</dbReference>
<dbReference type="InterPro" id="IPR012675">
    <property type="entry name" value="Beta-grasp_dom_sf"/>
</dbReference>
<dbReference type="Gene3D" id="3.40.50.80">
    <property type="entry name" value="Nucleotide-binding domain of ferredoxin-NADP reductase (FNR) module"/>
    <property type="match status" value="1"/>
</dbReference>
<dbReference type="Pfam" id="PF00970">
    <property type="entry name" value="FAD_binding_6"/>
    <property type="match status" value="1"/>
</dbReference>
<dbReference type="Pfam" id="PF00175">
    <property type="entry name" value="NAD_binding_1"/>
    <property type="match status" value="1"/>
</dbReference>
<dbReference type="EMBL" id="POQS01000002">
    <property type="protein sequence ID" value="PND34691.1"/>
    <property type="molecule type" value="Genomic_DNA"/>
</dbReference>
<evidence type="ECO:0000259" key="3">
    <source>
        <dbReference type="PROSITE" id="PS51085"/>
    </source>
</evidence>
<dbReference type="InterPro" id="IPR017927">
    <property type="entry name" value="FAD-bd_FR_type"/>
</dbReference>
<comment type="caution">
    <text evidence="5">The sequence shown here is derived from an EMBL/GenBank/DDBJ whole genome shotgun (WGS) entry which is preliminary data.</text>
</comment>
<dbReference type="RefSeq" id="WP_102772750.1">
    <property type="nucleotide sequence ID" value="NZ_POQS01000002.1"/>
</dbReference>
<proteinExistence type="predicted"/>
<reference evidence="5 6" key="1">
    <citation type="submission" date="2018-01" db="EMBL/GenBank/DDBJ databases">
        <title>The draft genome of an aniline degradation strain ANB-1.</title>
        <authorList>
            <person name="Zhang L."/>
            <person name="Jiang J."/>
        </authorList>
    </citation>
    <scope>NUCLEOTIDE SEQUENCE [LARGE SCALE GENOMIC DNA]</scope>
    <source>
        <strain evidence="5 6">ANB-1</strain>
    </source>
</reference>
<dbReference type="Proteomes" id="UP000235994">
    <property type="component" value="Unassembled WGS sequence"/>
</dbReference>
<dbReference type="SUPFAM" id="SSF52343">
    <property type="entry name" value="Ferredoxin reductase-like, C-terminal NADP-linked domain"/>
    <property type="match status" value="1"/>
</dbReference>
<dbReference type="PRINTS" id="PR00410">
    <property type="entry name" value="PHEHYDRXLASE"/>
</dbReference>
<dbReference type="SUPFAM" id="SSF63380">
    <property type="entry name" value="Riboflavin synthase domain-like"/>
    <property type="match status" value="1"/>
</dbReference>
<keyword evidence="2" id="KW-0479">Metal-binding</keyword>
<evidence type="ECO:0000313" key="6">
    <source>
        <dbReference type="Proteomes" id="UP000235994"/>
    </source>
</evidence>
<evidence type="ECO:0000259" key="4">
    <source>
        <dbReference type="PROSITE" id="PS51384"/>
    </source>
</evidence>
<dbReference type="GO" id="GO:0051537">
    <property type="term" value="F:2 iron, 2 sulfur cluster binding"/>
    <property type="evidence" value="ECO:0007669"/>
    <property type="project" value="UniProtKB-KW"/>
</dbReference>
<evidence type="ECO:0000256" key="2">
    <source>
        <dbReference type="ARBA" id="ARBA00022714"/>
    </source>
</evidence>
<keyword evidence="2" id="KW-0411">Iron-sulfur</keyword>
<dbReference type="PANTHER" id="PTHR47354">
    <property type="entry name" value="NADH OXIDOREDUCTASE HCR"/>
    <property type="match status" value="1"/>
</dbReference>
<dbReference type="InterPro" id="IPR039261">
    <property type="entry name" value="FNR_nucleotide-bd"/>
</dbReference>
<dbReference type="InterPro" id="IPR036010">
    <property type="entry name" value="2Fe-2S_ferredoxin-like_sf"/>
</dbReference>
<dbReference type="PROSITE" id="PS00197">
    <property type="entry name" value="2FE2S_FER_1"/>
    <property type="match status" value="1"/>
</dbReference>
<dbReference type="InterPro" id="IPR001041">
    <property type="entry name" value="2Fe-2S_ferredoxin-type"/>
</dbReference>